<sequence>MAWDRRDSGKSKVDTRMLLSLNYADKGPDGNGKHVWRGKGPRDRNVCTLAVNDKSVGKEQPQEEIRSVPFKERNPKRGPILGAEHEAMLVRALRGSRDILVQGPKDKQSQQERQVALRKGHGCSSWGMASVIR</sequence>
<evidence type="ECO:0000313" key="2">
    <source>
        <dbReference type="EMBL" id="GAA0164079.1"/>
    </source>
</evidence>
<evidence type="ECO:0000313" key="3">
    <source>
        <dbReference type="Proteomes" id="UP001454036"/>
    </source>
</evidence>
<dbReference type="AlphaFoldDB" id="A0AAV3QK00"/>
<organism evidence="2 3">
    <name type="scientific">Lithospermum erythrorhizon</name>
    <name type="common">Purple gromwell</name>
    <name type="synonym">Lithospermum officinale var. erythrorhizon</name>
    <dbReference type="NCBI Taxonomy" id="34254"/>
    <lineage>
        <taxon>Eukaryota</taxon>
        <taxon>Viridiplantae</taxon>
        <taxon>Streptophyta</taxon>
        <taxon>Embryophyta</taxon>
        <taxon>Tracheophyta</taxon>
        <taxon>Spermatophyta</taxon>
        <taxon>Magnoliopsida</taxon>
        <taxon>eudicotyledons</taxon>
        <taxon>Gunneridae</taxon>
        <taxon>Pentapetalae</taxon>
        <taxon>asterids</taxon>
        <taxon>lamiids</taxon>
        <taxon>Boraginales</taxon>
        <taxon>Boraginaceae</taxon>
        <taxon>Boraginoideae</taxon>
        <taxon>Lithospermeae</taxon>
        <taxon>Lithospermum</taxon>
    </lineage>
</organism>
<comment type="caution">
    <text evidence="2">The sequence shown here is derived from an EMBL/GenBank/DDBJ whole genome shotgun (WGS) entry which is preliminary data.</text>
</comment>
<evidence type="ECO:0000256" key="1">
    <source>
        <dbReference type="SAM" id="MobiDB-lite"/>
    </source>
</evidence>
<dbReference type="EMBL" id="BAABME010004947">
    <property type="protein sequence ID" value="GAA0164079.1"/>
    <property type="molecule type" value="Genomic_DNA"/>
</dbReference>
<dbReference type="Proteomes" id="UP001454036">
    <property type="component" value="Unassembled WGS sequence"/>
</dbReference>
<accession>A0AAV3QK00</accession>
<name>A0AAV3QK00_LITER</name>
<feature type="compositionally biased region" description="Basic and acidic residues" evidence="1">
    <location>
        <begin position="55"/>
        <end position="75"/>
    </location>
</feature>
<protein>
    <submittedName>
        <fullName evidence="2">Uncharacterized protein</fullName>
    </submittedName>
</protein>
<feature type="region of interest" description="Disordered" evidence="1">
    <location>
        <begin position="54"/>
        <end position="82"/>
    </location>
</feature>
<reference evidence="2 3" key="1">
    <citation type="submission" date="2024-01" db="EMBL/GenBank/DDBJ databases">
        <title>The complete chloroplast genome sequence of Lithospermum erythrorhizon: insights into the phylogenetic relationship among Boraginaceae species and the maternal lineages of purple gromwells.</title>
        <authorList>
            <person name="Okada T."/>
            <person name="Watanabe K."/>
        </authorList>
    </citation>
    <scope>NUCLEOTIDE SEQUENCE [LARGE SCALE GENOMIC DNA]</scope>
</reference>
<gene>
    <name evidence="2" type="ORF">LIER_19798</name>
</gene>
<proteinExistence type="predicted"/>
<keyword evidence="3" id="KW-1185">Reference proteome</keyword>